<dbReference type="InterPro" id="IPR050135">
    <property type="entry name" value="dGTPase-like"/>
</dbReference>
<dbReference type="STRING" id="4829.A0A163JDS3"/>
<dbReference type="SMART" id="SM00471">
    <property type="entry name" value="HDc"/>
    <property type="match status" value="1"/>
</dbReference>
<dbReference type="Pfam" id="PF01966">
    <property type="entry name" value="HD"/>
    <property type="match status" value="1"/>
</dbReference>
<dbReference type="AlphaFoldDB" id="A0A163JDS3"/>
<dbReference type="Gene3D" id="3.30.70.2760">
    <property type="match status" value="1"/>
</dbReference>
<dbReference type="PANTHER" id="PTHR11373:SF4">
    <property type="entry name" value="DEOXYNUCLEOSIDE TRIPHOSPHATE TRIPHOSPHOHYDROLASE SAMHD1"/>
    <property type="match status" value="1"/>
</dbReference>
<dbReference type="FunFam" id="1.10.3210.10:FF:000030">
    <property type="entry name" value="Deoxynucleoside triphosphate triphosphohydrolase SAMHD1 homolog"/>
    <property type="match status" value="1"/>
</dbReference>
<dbReference type="OMA" id="QVHGYIK"/>
<dbReference type="PANTHER" id="PTHR11373">
    <property type="entry name" value="DEOXYNUCLEOSIDE TRIPHOSPHATE TRIPHOSPHOHYDROLASE"/>
    <property type="match status" value="1"/>
</dbReference>
<dbReference type="Gene3D" id="1.10.3210.10">
    <property type="entry name" value="Hypothetical protein af1432"/>
    <property type="match status" value="1"/>
</dbReference>
<dbReference type="Proteomes" id="UP000078561">
    <property type="component" value="Unassembled WGS sequence"/>
</dbReference>
<keyword evidence="3" id="KW-1185">Reference proteome</keyword>
<gene>
    <name evidence="2" type="primary">ABSGL_04199.1 scaffold 5169</name>
</gene>
<dbReference type="InterPro" id="IPR006674">
    <property type="entry name" value="HD_domain"/>
</dbReference>
<dbReference type="EMBL" id="LT552278">
    <property type="protein sequence ID" value="SAL98644.1"/>
    <property type="molecule type" value="Genomic_DNA"/>
</dbReference>
<dbReference type="CDD" id="cd00077">
    <property type="entry name" value="HDc"/>
    <property type="match status" value="1"/>
</dbReference>
<dbReference type="PROSITE" id="PS51831">
    <property type="entry name" value="HD"/>
    <property type="match status" value="1"/>
</dbReference>
<name>A0A163JDS3_ABSGL</name>
<dbReference type="SUPFAM" id="SSF109604">
    <property type="entry name" value="HD-domain/PDEase-like"/>
    <property type="match status" value="2"/>
</dbReference>
<evidence type="ECO:0000259" key="1">
    <source>
        <dbReference type="PROSITE" id="PS51831"/>
    </source>
</evidence>
<dbReference type="GO" id="GO:0005634">
    <property type="term" value="C:nucleus"/>
    <property type="evidence" value="ECO:0007669"/>
    <property type="project" value="TreeGrafter"/>
</dbReference>
<dbReference type="GO" id="GO:0008832">
    <property type="term" value="F:dGTPase activity"/>
    <property type="evidence" value="ECO:0007669"/>
    <property type="project" value="TreeGrafter"/>
</dbReference>
<dbReference type="InterPro" id="IPR003607">
    <property type="entry name" value="HD/PDEase_dom"/>
</dbReference>
<reference evidence="2" key="1">
    <citation type="submission" date="2016-04" db="EMBL/GenBank/DDBJ databases">
        <authorList>
            <person name="Evans L.H."/>
            <person name="Alamgir A."/>
            <person name="Owens N."/>
            <person name="Weber N.D."/>
            <person name="Virtaneva K."/>
            <person name="Barbian K."/>
            <person name="Babar A."/>
            <person name="Rosenke K."/>
        </authorList>
    </citation>
    <scope>NUCLEOTIDE SEQUENCE [LARGE SCALE GENOMIC DNA]</scope>
    <source>
        <strain evidence="2">CBS 101.48</strain>
    </source>
</reference>
<evidence type="ECO:0000313" key="2">
    <source>
        <dbReference type="EMBL" id="SAL98644.1"/>
    </source>
</evidence>
<dbReference type="InParanoid" id="A0A163JDS3"/>
<proteinExistence type="predicted"/>
<sequence>MDNGIITPYEASPILGNITSTKSFQDGHKVINDPIHGHIRLDETTVGFIDTVQFQRLRDLKQVLDPAEKVYCQRTNTVVGILQLGSAYFVFPGGSHNRFEHSIGVSHLAGTLIERFKKEQPELNITEEEIQCVKLAGLCHDLGHGPYSHIFDNEFMPKARTGLGGWSHEQASEMMLEYLIDDNNIDIDSQQTNLIKDLIAGTPRSSSQYDDRGFLYDIVANKKNSVDVDKFDYIERDAQNLGLRSSYDAKRLLLYSRVVDNEICYHHKEVYNLYEMFHTRYSLFKRIYTHRVGKAIELMITDALLAADQHLGISKAVDNPEDYLNLTDDILRVIERSKSPELADSRAIMKRLRTRQLYKFVDEFLVPPSLVDKLTLDVITAQEIVSHQSDNDNLNINDVIVSRGKINYAMQDQNPVDSIRFFSKFNDDESFTIPKHHVSYMIPTQFQEVVIRIFTRNPTQVQSIQKAFRKTLHSICPGDCSSIDGDTKIEMNNALTLPNDFDHVMQSNKRRRSVLSSSQEDGVVKTWSADSCCLDSFT</sequence>
<dbReference type="OrthoDB" id="9991235at2759"/>
<organism evidence="2">
    <name type="scientific">Absidia glauca</name>
    <name type="common">Pin mould</name>
    <dbReference type="NCBI Taxonomy" id="4829"/>
    <lineage>
        <taxon>Eukaryota</taxon>
        <taxon>Fungi</taxon>
        <taxon>Fungi incertae sedis</taxon>
        <taxon>Mucoromycota</taxon>
        <taxon>Mucoromycotina</taxon>
        <taxon>Mucoromycetes</taxon>
        <taxon>Mucorales</taxon>
        <taxon>Cunninghamellaceae</taxon>
        <taxon>Absidia</taxon>
    </lineage>
</organism>
<feature type="domain" description="HD" evidence="1">
    <location>
        <begin position="98"/>
        <end position="234"/>
    </location>
</feature>
<protein>
    <recommendedName>
        <fullName evidence="1">HD domain-containing protein</fullName>
    </recommendedName>
</protein>
<accession>A0A163JDS3</accession>
<dbReference type="GO" id="GO:0006203">
    <property type="term" value="P:dGTP catabolic process"/>
    <property type="evidence" value="ECO:0007669"/>
    <property type="project" value="TreeGrafter"/>
</dbReference>
<evidence type="ECO:0000313" key="3">
    <source>
        <dbReference type="Proteomes" id="UP000078561"/>
    </source>
</evidence>